<dbReference type="SUPFAM" id="SSF49265">
    <property type="entry name" value="Fibronectin type III"/>
    <property type="match status" value="2"/>
</dbReference>
<keyword evidence="5" id="KW-1133">Transmembrane helix</keyword>
<dbReference type="GeneTree" id="ENSGT00940000161919"/>
<dbReference type="InterPro" id="IPR015321">
    <property type="entry name" value="TypeI_recpt_CBD"/>
</dbReference>
<keyword evidence="13" id="KW-1185">Reference proteome</keyword>
<dbReference type="InterPro" id="IPR013783">
    <property type="entry name" value="Ig-like_fold"/>
</dbReference>
<accession>A0A670ZMP1</accession>
<dbReference type="PROSITE" id="PS01354">
    <property type="entry name" value="HEMATOPO_REC_L_F3"/>
    <property type="match status" value="1"/>
</dbReference>
<dbReference type="CDD" id="cd00063">
    <property type="entry name" value="FN3"/>
    <property type="match status" value="1"/>
</dbReference>
<feature type="domain" description="Fibronectin type-III" evidence="11">
    <location>
        <begin position="167"/>
        <end position="265"/>
    </location>
</feature>
<evidence type="ECO:0000256" key="1">
    <source>
        <dbReference type="ARBA" id="ARBA00004479"/>
    </source>
</evidence>
<dbReference type="GO" id="GO:0016064">
    <property type="term" value="P:immunoglobulin mediated immune response"/>
    <property type="evidence" value="ECO:0007669"/>
    <property type="project" value="TreeGrafter"/>
</dbReference>
<dbReference type="InterPro" id="IPR036116">
    <property type="entry name" value="FN3_sf"/>
</dbReference>
<evidence type="ECO:0000256" key="6">
    <source>
        <dbReference type="ARBA" id="ARBA00023136"/>
    </source>
</evidence>
<keyword evidence="6" id="KW-0472">Membrane</keyword>
<evidence type="ECO:0000313" key="13">
    <source>
        <dbReference type="Proteomes" id="UP000472273"/>
    </source>
</evidence>
<dbReference type="InterPro" id="IPR003961">
    <property type="entry name" value="FN3_dom"/>
</dbReference>
<keyword evidence="7" id="KW-1015">Disulfide bond</keyword>
<keyword evidence="3" id="KW-0812">Transmembrane</keyword>
<evidence type="ECO:0000256" key="9">
    <source>
        <dbReference type="ARBA" id="ARBA00023180"/>
    </source>
</evidence>
<dbReference type="PROSITE" id="PS50853">
    <property type="entry name" value="FN3"/>
    <property type="match status" value="1"/>
</dbReference>
<dbReference type="OMA" id="TSFPXFK"/>
<evidence type="ECO:0000256" key="7">
    <source>
        <dbReference type="ARBA" id="ARBA00023157"/>
    </source>
</evidence>
<comment type="subcellular location">
    <subcellularLocation>
        <location evidence="1">Membrane</location>
        <topology evidence="1">Single-pass type I membrane protein</topology>
    </subcellularLocation>
</comment>
<dbReference type="PANTHER" id="PTHR23037">
    <property type="entry name" value="CYTOKINE RECEPTOR"/>
    <property type="match status" value="1"/>
</dbReference>
<proteinExistence type="inferred from homology"/>
<dbReference type="PANTHER" id="PTHR23037:SF22">
    <property type="entry name" value="CYTOKINE RECEPTOR COMMON SUBUNIT BETA"/>
    <property type="match status" value="1"/>
</dbReference>
<evidence type="ECO:0000256" key="2">
    <source>
        <dbReference type="ARBA" id="ARBA00010890"/>
    </source>
</evidence>
<evidence type="ECO:0000256" key="3">
    <source>
        <dbReference type="ARBA" id="ARBA00022692"/>
    </source>
</evidence>
<dbReference type="Ensembl" id="ENSPTXT00000024742.1">
    <property type="protein sequence ID" value="ENSPTXP00000024000.1"/>
    <property type="gene ID" value="ENSPTXG00000016661.1"/>
</dbReference>
<evidence type="ECO:0000256" key="5">
    <source>
        <dbReference type="ARBA" id="ARBA00022989"/>
    </source>
</evidence>
<keyword evidence="4" id="KW-0732">Signal</keyword>
<reference evidence="12" key="2">
    <citation type="submission" date="2025-09" db="UniProtKB">
        <authorList>
            <consortium name="Ensembl"/>
        </authorList>
    </citation>
    <scope>IDENTIFICATION</scope>
</reference>
<evidence type="ECO:0000256" key="8">
    <source>
        <dbReference type="ARBA" id="ARBA00023170"/>
    </source>
</evidence>
<dbReference type="AlphaFoldDB" id="A0A670ZMP1"/>
<comment type="similarity">
    <text evidence="2">Belongs to the type I cytokine receptor family. Type 3 subfamily.</text>
</comment>
<feature type="region of interest" description="Disordered" evidence="10">
    <location>
        <begin position="336"/>
        <end position="382"/>
    </location>
</feature>
<evidence type="ECO:0000256" key="4">
    <source>
        <dbReference type="ARBA" id="ARBA00022729"/>
    </source>
</evidence>
<dbReference type="InterPro" id="IPR003530">
    <property type="entry name" value="Hematopoietin_rcpt_L_F3_CS"/>
</dbReference>
<dbReference type="SMART" id="SM00060">
    <property type="entry name" value="FN3"/>
    <property type="match status" value="1"/>
</dbReference>
<dbReference type="Gene3D" id="2.60.40.10">
    <property type="entry name" value="Immunoglobulins"/>
    <property type="match status" value="2"/>
</dbReference>
<keyword evidence="8" id="KW-0675">Receptor</keyword>
<sequence>GEPVNQTLLRWKFEKEPVSSAIPAVWDTSQAGLFLPFVHPNHSGSYSCFEGSRVLRSHRLIVEEPPQIPDFTCFRRSLAKDILCEWKTFSPVLPRTKATLWMQRSVWNVTEQLCRYYSRSRKFFCRVRGLNNEEHELLLVSVCVANLAGTARSHKSFHTDILLKPDPPANVQVHPVEREPHKLHVTWKNPSSWGPRHYYLQFQLRYRVKNSKTFSEVHLNHGLTSYTIVDAIQNSPHIIQVRGREEFDHGNWSEWSRENVGIPWSGGWPCDAWISSLKTFLLLLPPPHLGGSRPGRGPLVPGPTILLTGVLWHSRYRKKWGLLPFGEMKGTPKPPSYALAPMSPEPPMSASPLLSPPTSPFSESSIDSPRTPDQGPFDVSNADYFLLPK</sequence>
<feature type="compositionally biased region" description="Pro residues" evidence="10">
    <location>
        <begin position="343"/>
        <end position="359"/>
    </location>
</feature>
<evidence type="ECO:0000259" key="11">
    <source>
        <dbReference type="PROSITE" id="PS50853"/>
    </source>
</evidence>
<keyword evidence="9" id="KW-0325">Glycoprotein</keyword>
<dbReference type="GO" id="GO:0009897">
    <property type="term" value="C:external side of plasma membrane"/>
    <property type="evidence" value="ECO:0007669"/>
    <property type="project" value="TreeGrafter"/>
</dbReference>
<dbReference type="FunFam" id="2.60.40.10:FF:000136">
    <property type="entry name" value="Ciliary neurotrophic factor receptor alpha"/>
    <property type="match status" value="1"/>
</dbReference>
<name>A0A670ZMP1_PSETE</name>
<organism evidence="12 13">
    <name type="scientific">Pseudonaja textilis</name>
    <name type="common">Eastern brown snake</name>
    <dbReference type="NCBI Taxonomy" id="8673"/>
    <lineage>
        <taxon>Eukaryota</taxon>
        <taxon>Metazoa</taxon>
        <taxon>Chordata</taxon>
        <taxon>Craniata</taxon>
        <taxon>Vertebrata</taxon>
        <taxon>Euteleostomi</taxon>
        <taxon>Lepidosauria</taxon>
        <taxon>Squamata</taxon>
        <taxon>Bifurcata</taxon>
        <taxon>Unidentata</taxon>
        <taxon>Episquamata</taxon>
        <taxon>Toxicofera</taxon>
        <taxon>Serpentes</taxon>
        <taxon>Colubroidea</taxon>
        <taxon>Elapidae</taxon>
        <taxon>Hydrophiinae</taxon>
        <taxon>Pseudonaja</taxon>
    </lineage>
</organism>
<dbReference type="GO" id="GO:0004896">
    <property type="term" value="F:cytokine receptor activity"/>
    <property type="evidence" value="ECO:0007669"/>
    <property type="project" value="InterPro"/>
</dbReference>
<reference evidence="12" key="1">
    <citation type="submission" date="2025-08" db="UniProtKB">
        <authorList>
            <consortium name="Ensembl"/>
        </authorList>
    </citation>
    <scope>IDENTIFICATION</scope>
</reference>
<evidence type="ECO:0000313" key="12">
    <source>
        <dbReference type="Ensembl" id="ENSPTXP00000024000.1"/>
    </source>
</evidence>
<evidence type="ECO:0000256" key="10">
    <source>
        <dbReference type="SAM" id="MobiDB-lite"/>
    </source>
</evidence>
<dbReference type="Proteomes" id="UP000472273">
    <property type="component" value="Unplaced"/>
</dbReference>
<dbReference type="Pfam" id="PF09240">
    <property type="entry name" value="IL6Ra-bind"/>
    <property type="match status" value="1"/>
</dbReference>
<protein>
    <recommendedName>
        <fullName evidence="11">Fibronectin type-III domain-containing protein</fullName>
    </recommendedName>
</protein>